<dbReference type="Pfam" id="PF00109">
    <property type="entry name" value="ketoacyl-synt"/>
    <property type="match status" value="1"/>
</dbReference>
<dbReference type="Gene3D" id="3.40.47.10">
    <property type="match status" value="1"/>
</dbReference>
<organism evidence="2 3">
    <name type="scientific">Rivibacter subsaxonicus</name>
    <dbReference type="NCBI Taxonomy" id="457575"/>
    <lineage>
        <taxon>Bacteria</taxon>
        <taxon>Pseudomonadati</taxon>
        <taxon>Pseudomonadota</taxon>
        <taxon>Betaproteobacteria</taxon>
        <taxon>Burkholderiales</taxon>
        <taxon>Rivibacter</taxon>
    </lineage>
</organism>
<sequence length="211" mass="21418">MSFAAGLQAHATSHFDAPLEREAIEAIAPALAPLFEREGAPAHRSGLYLATSDAGAATSLRFWSEARRTGLALANPELFPWCLANAPCGALARRFGVTGPNLSVLGQADALLAAFDAALDALASERIDIAIVVALVMAADPQDGEPPGYCVGARLERAPAAVMLSFASVASIPVATTLRRAAQALAEAAAGGPAALIVDGGRALRVGPALA</sequence>
<dbReference type="GO" id="GO:0016746">
    <property type="term" value="F:acyltransferase activity"/>
    <property type="evidence" value="ECO:0007669"/>
    <property type="project" value="InterPro"/>
</dbReference>
<evidence type="ECO:0000313" key="2">
    <source>
        <dbReference type="EMBL" id="RZT95090.1"/>
    </source>
</evidence>
<accession>A0A4Q7VGE1</accession>
<comment type="caution">
    <text evidence="2">The sequence shown here is derived from an EMBL/GenBank/DDBJ whole genome shotgun (WGS) entry which is preliminary data.</text>
</comment>
<dbReference type="AlphaFoldDB" id="A0A4Q7VGE1"/>
<proteinExistence type="predicted"/>
<evidence type="ECO:0000313" key="3">
    <source>
        <dbReference type="Proteomes" id="UP000293671"/>
    </source>
</evidence>
<protein>
    <submittedName>
        <fullName evidence="2">Beta-ketoacyl synthase-like protein</fullName>
    </submittedName>
</protein>
<feature type="domain" description="Beta-ketoacyl synthase-like N-terminal" evidence="1">
    <location>
        <begin position="45"/>
        <end position="142"/>
    </location>
</feature>
<dbReference type="SUPFAM" id="SSF53901">
    <property type="entry name" value="Thiolase-like"/>
    <property type="match status" value="1"/>
</dbReference>
<reference evidence="2 3" key="1">
    <citation type="submission" date="2019-02" db="EMBL/GenBank/DDBJ databases">
        <title>Genomic Encyclopedia of Type Strains, Phase IV (KMG-IV): sequencing the most valuable type-strain genomes for metagenomic binning, comparative biology and taxonomic classification.</title>
        <authorList>
            <person name="Goeker M."/>
        </authorList>
    </citation>
    <scope>NUCLEOTIDE SEQUENCE [LARGE SCALE GENOMIC DNA]</scope>
    <source>
        <strain evidence="2 3">DSM 19570</strain>
    </source>
</reference>
<dbReference type="InterPro" id="IPR014030">
    <property type="entry name" value="Ketoacyl_synth_N"/>
</dbReference>
<dbReference type="RefSeq" id="WP_130433214.1">
    <property type="nucleotide sequence ID" value="NZ_SHKP01000007.1"/>
</dbReference>
<dbReference type="InterPro" id="IPR016039">
    <property type="entry name" value="Thiolase-like"/>
</dbReference>
<gene>
    <name evidence="2" type="ORF">EV670_2838</name>
</gene>
<name>A0A4Q7VGE1_9BURK</name>
<dbReference type="EMBL" id="SHKP01000007">
    <property type="protein sequence ID" value="RZT95090.1"/>
    <property type="molecule type" value="Genomic_DNA"/>
</dbReference>
<evidence type="ECO:0000259" key="1">
    <source>
        <dbReference type="Pfam" id="PF00109"/>
    </source>
</evidence>
<dbReference type="Proteomes" id="UP000293671">
    <property type="component" value="Unassembled WGS sequence"/>
</dbReference>
<dbReference type="OrthoDB" id="2789101at2"/>
<keyword evidence="3" id="KW-1185">Reference proteome</keyword>